<feature type="non-terminal residue" evidence="1">
    <location>
        <position position="43"/>
    </location>
</feature>
<reference evidence="1 2" key="1">
    <citation type="journal article" date="2018" name="Front. Plant Sci.">
        <title>Red Clover (Trifolium pratense) and Zigzag Clover (T. medium) - A Picture of Genomic Similarities and Differences.</title>
        <authorList>
            <person name="Dluhosova J."/>
            <person name="Istvanek J."/>
            <person name="Nedelnik J."/>
            <person name="Repkova J."/>
        </authorList>
    </citation>
    <scope>NUCLEOTIDE SEQUENCE [LARGE SCALE GENOMIC DNA]</scope>
    <source>
        <strain evidence="2">cv. 10/8</strain>
        <tissue evidence="1">Leaf</tissue>
    </source>
</reference>
<evidence type="ECO:0000313" key="2">
    <source>
        <dbReference type="Proteomes" id="UP000265520"/>
    </source>
</evidence>
<evidence type="ECO:0000313" key="1">
    <source>
        <dbReference type="EMBL" id="MCI32497.1"/>
    </source>
</evidence>
<dbReference type="AlphaFoldDB" id="A0A392R8E7"/>
<sequence length="43" mass="4761">MERVSELMVRDLISALVGERKSRSCTSGISLGDFPLSFAEEDE</sequence>
<name>A0A392R8E7_9FABA</name>
<keyword evidence="2" id="KW-1185">Reference proteome</keyword>
<organism evidence="1 2">
    <name type="scientific">Trifolium medium</name>
    <dbReference type="NCBI Taxonomy" id="97028"/>
    <lineage>
        <taxon>Eukaryota</taxon>
        <taxon>Viridiplantae</taxon>
        <taxon>Streptophyta</taxon>
        <taxon>Embryophyta</taxon>
        <taxon>Tracheophyta</taxon>
        <taxon>Spermatophyta</taxon>
        <taxon>Magnoliopsida</taxon>
        <taxon>eudicotyledons</taxon>
        <taxon>Gunneridae</taxon>
        <taxon>Pentapetalae</taxon>
        <taxon>rosids</taxon>
        <taxon>fabids</taxon>
        <taxon>Fabales</taxon>
        <taxon>Fabaceae</taxon>
        <taxon>Papilionoideae</taxon>
        <taxon>50 kb inversion clade</taxon>
        <taxon>NPAAA clade</taxon>
        <taxon>Hologalegina</taxon>
        <taxon>IRL clade</taxon>
        <taxon>Trifolieae</taxon>
        <taxon>Trifolium</taxon>
    </lineage>
</organism>
<protein>
    <submittedName>
        <fullName evidence="1">Uncharacterized protein</fullName>
    </submittedName>
</protein>
<comment type="caution">
    <text evidence="1">The sequence shown here is derived from an EMBL/GenBank/DDBJ whole genome shotgun (WGS) entry which is preliminary data.</text>
</comment>
<dbReference type="EMBL" id="LXQA010196104">
    <property type="protein sequence ID" value="MCI32497.1"/>
    <property type="molecule type" value="Genomic_DNA"/>
</dbReference>
<proteinExistence type="predicted"/>
<dbReference type="Proteomes" id="UP000265520">
    <property type="component" value="Unassembled WGS sequence"/>
</dbReference>
<accession>A0A392R8E7</accession>